<organism evidence="2 3">
    <name type="scientific">Cohaesibacter marisflavi</name>
    <dbReference type="NCBI Taxonomy" id="655353"/>
    <lineage>
        <taxon>Bacteria</taxon>
        <taxon>Pseudomonadati</taxon>
        <taxon>Pseudomonadota</taxon>
        <taxon>Alphaproteobacteria</taxon>
        <taxon>Hyphomicrobiales</taxon>
        <taxon>Cohaesibacteraceae</taxon>
    </lineage>
</organism>
<dbReference type="Pfam" id="PF13480">
    <property type="entry name" value="Acetyltransf_6"/>
    <property type="match status" value="1"/>
</dbReference>
<dbReference type="SUPFAM" id="SSF55729">
    <property type="entry name" value="Acyl-CoA N-acyltransferases (Nat)"/>
    <property type="match status" value="1"/>
</dbReference>
<sequence>MLELSVCSSFDFLSEEYKALFDQADVTAFQHPLWHHAMQQYLKNFPDIEERTLQMRCKKSGCLVGLVPLIARKKLGATILEYANMCLVDYALPTMHKDIGNWIPDPDYLSKRLLETLGAYDVLRVKHMPVNDPAVLRLFPSGHFQRAEFSAYITQLGPDYQEWRLANISKSERKHRDKKRRAMMREGNWQMHRLVDEEPIRVAMDHLREFHKERYKDRPGEDLIQTQHTFDFYVNLAIENAASGYVRLYQFTYDDQIVAVQYAIEHNGRYLMLMMGLDFERVGRYSPGLLMTEDLIEECVKEGMKVFDFTVGDEPYKLKFGTRKVPIFTLWHTHSMLGNVGLTVAEAVNRTAMSERLRRWVS</sequence>
<dbReference type="Proteomes" id="UP000199236">
    <property type="component" value="Unassembled WGS sequence"/>
</dbReference>
<protein>
    <submittedName>
        <fullName evidence="2">Acetyltransferase involved in cellulose biosynthesis, CelD/BcsL family</fullName>
    </submittedName>
</protein>
<dbReference type="Gene3D" id="3.40.630.30">
    <property type="match status" value="1"/>
</dbReference>
<dbReference type="EMBL" id="FOVR01000002">
    <property type="protein sequence ID" value="SFN94437.1"/>
    <property type="molecule type" value="Genomic_DNA"/>
</dbReference>
<name>A0A1I5D5L8_9HYPH</name>
<evidence type="ECO:0000313" key="2">
    <source>
        <dbReference type="EMBL" id="SFN94437.1"/>
    </source>
</evidence>
<keyword evidence="2" id="KW-0808">Transferase</keyword>
<dbReference type="OrthoDB" id="8193702at2"/>
<reference evidence="2 3" key="1">
    <citation type="submission" date="2016-10" db="EMBL/GenBank/DDBJ databases">
        <authorList>
            <person name="de Groot N.N."/>
        </authorList>
    </citation>
    <scope>NUCLEOTIDE SEQUENCE [LARGE SCALE GENOMIC DNA]</scope>
    <source>
        <strain evidence="2 3">CGMCC 1.9157</strain>
    </source>
</reference>
<dbReference type="AlphaFoldDB" id="A0A1I5D5L8"/>
<dbReference type="InterPro" id="IPR016181">
    <property type="entry name" value="Acyl_CoA_acyltransferase"/>
</dbReference>
<proteinExistence type="predicted"/>
<dbReference type="RefSeq" id="WP_090069959.1">
    <property type="nucleotide sequence ID" value="NZ_FOVR01000002.1"/>
</dbReference>
<feature type="domain" description="BioF2-like acetyltransferase" evidence="1">
    <location>
        <begin position="172"/>
        <end position="317"/>
    </location>
</feature>
<evidence type="ECO:0000259" key="1">
    <source>
        <dbReference type="Pfam" id="PF13480"/>
    </source>
</evidence>
<gene>
    <name evidence="2" type="ORF">SAMN04488056_102484</name>
</gene>
<dbReference type="GO" id="GO:0016740">
    <property type="term" value="F:transferase activity"/>
    <property type="evidence" value="ECO:0007669"/>
    <property type="project" value="UniProtKB-KW"/>
</dbReference>
<keyword evidence="3" id="KW-1185">Reference proteome</keyword>
<dbReference type="STRING" id="655353.SAMN04488056_102484"/>
<accession>A0A1I5D5L8</accession>
<dbReference type="InterPro" id="IPR038740">
    <property type="entry name" value="BioF2-like_GNAT_dom"/>
</dbReference>
<evidence type="ECO:0000313" key="3">
    <source>
        <dbReference type="Proteomes" id="UP000199236"/>
    </source>
</evidence>